<dbReference type="PROSITE" id="PS50851">
    <property type="entry name" value="CHEW"/>
    <property type="match status" value="1"/>
</dbReference>
<gene>
    <name evidence="2" type="ORF">M1L60_04705</name>
</gene>
<dbReference type="SUPFAM" id="SSF50341">
    <property type="entry name" value="CheW-like"/>
    <property type="match status" value="1"/>
</dbReference>
<comment type="caution">
    <text evidence="2">The sequence shown here is derived from an EMBL/GenBank/DDBJ whole genome shotgun (WGS) entry which is preliminary data.</text>
</comment>
<dbReference type="InterPro" id="IPR036061">
    <property type="entry name" value="CheW-like_dom_sf"/>
</dbReference>
<reference evidence="2 3" key="1">
    <citation type="submission" date="2022-06" db="EMBL/GenBank/DDBJ databases">
        <title>New Species of the Genus Actinoplanes, ActinopZanes ferrugineus.</title>
        <authorList>
            <person name="Ding P."/>
        </authorList>
    </citation>
    <scope>NUCLEOTIDE SEQUENCE [LARGE SCALE GENOMIC DNA]</scope>
    <source>
        <strain evidence="2 3">TRM88003</strain>
    </source>
</reference>
<dbReference type="Pfam" id="PF01584">
    <property type="entry name" value="CheW"/>
    <property type="match status" value="1"/>
</dbReference>
<organism evidence="2 3">
    <name type="scientific">Paractinoplanes aksuensis</name>
    <dbReference type="NCBI Taxonomy" id="2939490"/>
    <lineage>
        <taxon>Bacteria</taxon>
        <taxon>Bacillati</taxon>
        <taxon>Actinomycetota</taxon>
        <taxon>Actinomycetes</taxon>
        <taxon>Micromonosporales</taxon>
        <taxon>Micromonosporaceae</taxon>
        <taxon>Paractinoplanes</taxon>
    </lineage>
</organism>
<dbReference type="PANTHER" id="PTHR22617:SF43">
    <property type="entry name" value="PROTEIN PILI"/>
    <property type="match status" value="1"/>
</dbReference>
<keyword evidence="3" id="KW-1185">Reference proteome</keyword>
<evidence type="ECO:0000313" key="3">
    <source>
        <dbReference type="Proteomes" id="UP001523369"/>
    </source>
</evidence>
<evidence type="ECO:0000313" key="2">
    <source>
        <dbReference type="EMBL" id="MCO8269892.1"/>
    </source>
</evidence>
<dbReference type="PANTHER" id="PTHR22617">
    <property type="entry name" value="CHEMOTAXIS SENSOR HISTIDINE KINASE-RELATED"/>
    <property type="match status" value="1"/>
</dbReference>
<protein>
    <submittedName>
        <fullName evidence="2">Chemotaxis protein CheW</fullName>
    </submittedName>
</protein>
<feature type="domain" description="CheW-like" evidence="1">
    <location>
        <begin position="18"/>
        <end position="155"/>
    </location>
</feature>
<accession>A0ABT1DGE1</accession>
<dbReference type="Gene3D" id="2.30.30.40">
    <property type="entry name" value="SH3 Domains"/>
    <property type="match status" value="1"/>
</dbReference>
<proteinExistence type="predicted"/>
<dbReference type="Gene3D" id="2.40.50.180">
    <property type="entry name" value="CheA-289, Domain 4"/>
    <property type="match status" value="1"/>
</dbReference>
<sequence>MRQYGQAPALADEAEGAGVVALVFRAGPLLCAIRLDEVIETMRPLATRALAGTPAFVRGITVLRGVPTPVVDVSRLLGGGPADAERYLAVRTERGAIAFATGEILGIRQVEAEPTGGHPALLGGGNTQLVAGVGTLGAEPLLLLQSMRTVPDEVWEAAAAVSTGEPS</sequence>
<dbReference type="SMART" id="SM00260">
    <property type="entry name" value="CheW"/>
    <property type="match status" value="1"/>
</dbReference>
<name>A0ABT1DGE1_9ACTN</name>
<dbReference type="EMBL" id="JAMYJR010000003">
    <property type="protein sequence ID" value="MCO8269892.1"/>
    <property type="molecule type" value="Genomic_DNA"/>
</dbReference>
<dbReference type="RefSeq" id="WP_253236032.1">
    <property type="nucleotide sequence ID" value="NZ_JAMYJR010000003.1"/>
</dbReference>
<dbReference type="InterPro" id="IPR002545">
    <property type="entry name" value="CheW-lke_dom"/>
</dbReference>
<dbReference type="InterPro" id="IPR039315">
    <property type="entry name" value="CheW"/>
</dbReference>
<evidence type="ECO:0000259" key="1">
    <source>
        <dbReference type="PROSITE" id="PS50851"/>
    </source>
</evidence>
<dbReference type="Proteomes" id="UP001523369">
    <property type="component" value="Unassembled WGS sequence"/>
</dbReference>